<reference evidence="1 2" key="1">
    <citation type="submission" date="2023-11" db="EMBL/GenBank/DDBJ databases">
        <title>Paucibacter sp. nov., isolated from fresh soil in Korea.</title>
        <authorList>
            <person name="Le N.T.T."/>
        </authorList>
    </citation>
    <scope>NUCLEOTIDE SEQUENCE [LARGE SCALE GENOMIC DNA]</scope>
    <source>
        <strain evidence="1 2">R3-3</strain>
    </source>
</reference>
<evidence type="ECO:0000313" key="1">
    <source>
        <dbReference type="EMBL" id="MDY0746764.1"/>
    </source>
</evidence>
<keyword evidence="2" id="KW-1185">Reference proteome</keyword>
<protein>
    <submittedName>
        <fullName evidence="1">DsrE family protein</fullName>
    </submittedName>
</protein>
<gene>
    <name evidence="1" type="ORF">SNE35_19790</name>
</gene>
<sequence>MKVAIFILSDANAGEEALGRLFNGLATAYDFKQRNTEVAVYFQGTGTRWAGVVKNPDHPVNALFKAVEDKVKGVSSGCADVFGAREAAIKNGFDLVSGNSVPGTSGLPSIGELIADGFTVLTF</sequence>
<evidence type="ECO:0000313" key="2">
    <source>
        <dbReference type="Proteomes" id="UP001285263"/>
    </source>
</evidence>
<dbReference type="EMBL" id="JAXCLA010000006">
    <property type="protein sequence ID" value="MDY0746764.1"/>
    <property type="molecule type" value="Genomic_DNA"/>
</dbReference>
<dbReference type="Proteomes" id="UP001285263">
    <property type="component" value="Unassembled WGS sequence"/>
</dbReference>
<comment type="caution">
    <text evidence="1">The sequence shown here is derived from an EMBL/GenBank/DDBJ whole genome shotgun (WGS) entry which is preliminary data.</text>
</comment>
<dbReference type="RefSeq" id="WP_320424717.1">
    <property type="nucleotide sequence ID" value="NZ_JAXCLA010000006.1"/>
</dbReference>
<organism evidence="1 2">
    <name type="scientific">Roseateles agri</name>
    <dbReference type="NCBI Taxonomy" id="3098619"/>
    <lineage>
        <taxon>Bacteria</taxon>
        <taxon>Pseudomonadati</taxon>
        <taxon>Pseudomonadota</taxon>
        <taxon>Betaproteobacteria</taxon>
        <taxon>Burkholderiales</taxon>
        <taxon>Sphaerotilaceae</taxon>
        <taxon>Roseateles</taxon>
    </lineage>
</organism>
<dbReference type="InterPro" id="IPR003787">
    <property type="entry name" value="Sulphur_relay_DsrE/F-like"/>
</dbReference>
<accession>A0ABU5DKD5</accession>
<name>A0ABU5DKD5_9BURK</name>
<dbReference type="Pfam" id="PF02635">
    <property type="entry name" value="DsrE"/>
    <property type="match status" value="1"/>
</dbReference>
<proteinExistence type="predicted"/>